<sequence length="126" mass="14914">METTILDNGQAVNVTDKPASPKIKSFVHSVSVVPQEKLEEFLEGHHRDSRHWVDLFNHFDLFFETHIKLRKDWHVGNDSLAMDFPFQRGDVLSVLRVIRITLENCMNMHFTFKLKYSMRQQLWLTT</sequence>
<gene>
    <name evidence="1" type="ORF">C5167_023237</name>
</gene>
<evidence type="ECO:0000313" key="2">
    <source>
        <dbReference type="Proteomes" id="UP000316621"/>
    </source>
</evidence>
<organism evidence="1 2">
    <name type="scientific">Papaver somniferum</name>
    <name type="common">Opium poppy</name>
    <dbReference type="NCBI Taxonomy" id="3469"/>
    <lineage>
        <taxon>Eukaryota</taxon>
        <taxon>Viridiplantae</taxon>
        <taxon>Streptophyta</taxon>
        <taxon>Embryophyta</taxon>
        <taxon>Tracheophyta</taxon>
        <taxon>Spermatophyta</taxon>
        <taxon>Magnoliopsida</taxon>
        <taxon>Ranunculales</taxon>
        <taxon>Papaveraceae</taxon>
        <taxon>Papaveroideae</taxon>
        <taxon>Papaver</taxon>
    </lineage>
</organism>
<name>A0A4Y7JP74_PAPSO</name>
<dbReference type="Proteomes" id="UP000316621">
    <property type="component" value="Chromosome 5"/>
</dbReference>
<dbReference type="EMBL" id="CM010719">
    <property type="protein sequence ID" value="RZC61475.1"/>
    <property type="molecule type" value="Genomic_DNA"/>
</dbReference>
<dbReference type="Gramene" id="RZC61475">
    <property type="protein sequence ID" value="RZC61475"/>
    <property type="gene ID" value="C5167_023237"/>
</dbReference>
<protein>
    <submittedName>
        <fullName evidence="1">Uncharacterized protein</fullName>
    </submittedName>
</protein>
<accession>A0A4Y7JP74</accession>
<dbReference type="STRING" id="3469.A0A4Y7JP74"/>
<reference evidence="1 2" key="1">
    <citation type="journal article" date="2018" name="Science">
        <title>The opium poppy genome and morphinan production.</title>
        <authorList>
            <person name="Guo L."/>
            <person name="Winzer T."/>
            <person name="Yang X."/>
            <person name="Li Y."/>
            <person name="Ning Z."/>
            <person name="He Z."/>
            <person name="Teodor R."/>
            <person name="Lu Y."/>
            <person name="Bowser T.A."/>
            <person name="Graham I.A."/>
            <person name="Ye K."/>
        </authorList>
    </citation>
    <scope>NUCLEOTIDE SEQUENCE [LARGE SCALE GENOMIC DNA]</scope>
    <source>
        <strain evidence="2">cv. HN1</strain>
        <tissue evidence="1">Leaves</tissue>
    </source>
</reference>
<keyword evidence="2" id="KW-1185">Reference proteome</keyword>
<dbReference type="AlphaFoldDB" id="A0A4Y7JP74"/>
<evidence type="ECO:0000313" key="1">
    <source>
        <dbReference type="EMBL" id="RZC61475.1"/>
    </source>
</evidence>
<proteinExistence type="predicted"/>